<dbReference type="EMBL" id="KQ087259">
    <property type="protein sequence ID" value="KLT39426.1"/>
    <property type="molecule type" value="Genomic_DNA"/>
</dbReference>
<organism evidence="2 3">
    <name type="scientific">Cutaneotrichosporon oleaginosum</name>
    <dbReference type="NCBI Taxonomy" id="879819"/>
    <lineage>
        <taxon>Eukaryota</taxon>
        <taxon>Fungi</taxon>
        <taxon>Dikarya</taxon>
        <taxon>Basidiomycota</taxon>
        <taxon>Agaricomycotina</taxon>
        <taxon>Tremellomycetes</taxon>
        <taxon>Trichosporonales</taxon>
        <taxon>Trichosporonaceae</taxon>
        <taxon>Cutaneotrichosporon</taxon>
    </lineage>
</organism>
<accession>A0A0J0XED1</accession>
<keyword evidence="3" id="KW-1185">Reference proteome</keyword>
<reference evidence="2 3" key="1">
    <citation type="submission" date="2015-03" db="EMBL/GenBank/DDBJ databases">
        <title>Genomics and transcriptomics of the oil-accumulating basidiomycete yeast T. oleaginosus allow insights into substrate utilization and the diverse evolutionary trajectories of mating systems in fungi.</title>
        <authorList>
            <consortium name="DOE Joint Genome Institute"/>
            <person name="Kourist R."/>
            <person name="Kracht O."/>
            <person name="Bracharz F."/>
            <person name="Lipzen A."/>
            <person name="Nolan M."/>
            <person name="Ohm R."/>
            <person name="Grigoriev I."/>
            <person name="Sun S."/>
            <person name="Heitman J."/>
            <person name="Bruck T."/>
            <person name="Nowrousian M."/>
        </authorList>
    </citation>
    <scope>NUCLEOTIDE SEQUENCE [LARGE SCALE GENOMIC DNA]</scope>
    <source>
        <strain evidence="2 3">IBC0246</strain>
    </source>
</reference>
<feature type="compositionally biased region" description="Gly residues" evidence="1">
    <location>
        <begin position="40"/>
        <end position="49"/>
    </location>
</feature>
<evidence type="ECO:0000313" key="3">
    <source>
        <dbReference type="Proteomes" id="UP000053611"/>
    </source>
</evidence>
<proteinExistence type="predicted"/>
<name>A0A0J0XED1_9TREE</name>
<gene>
    <name evidence="2" type="ORF">CC85DRAFT_293827</name>
</gene>
<evidence type="ECO:0000256" key="1">
    <source>
        <dbReference type="SAM" id="MobiDB-lite"/>
    </source>
</evidence>
<protein>
    <submittedName>
        <fullName evidence="2">Uncharacterized protein</fullName>
    </submittedName>
</protein>
<dbReference type="AlphaFoldDB" id="A0A0J0XED1"/>
<evidence type="ECO:0000313" key="2">
    <source>
        <dbReference type="EMBL" id="KLT39426.1"/>
    </source>
</evidence>
<feature type="region of interest" description="Disordered" evidence="1">
    <location>
        <begin position="1"/>
        <end position="61"/>
    </location>
</feature>
<dbReference type="Proteomes" id="UP000053611">
    <property type="component" value="Unassembled WGS sequence"/>
</dbReference>
<sequence length="365" mass="40864">MSLAPACDPDSRTSDGDDNGWIEQLDGEQGTAAPPPSDAGIGGGTGTVGNKGKRLSGDDQSQNVFSGSRVAYFLESFSCFSYFPPPPPPPFPFRNDYQKPIVVPPKRERIIGPQPLLSGCLHHSERRRQTARIKAELERCRRTVQDASPAHLHTAYTSFCARLDDPYLPNVRQRYLRESVDYLCFAMEHTQNALDELQLCVSDRRVYEEAHLLPIFAAVASFRAGDTDPIEVPYPLPLERNLLPPLVPRYDELRVSGATHRDEPLFVWFGNGPVVTANTIRHEFATMELDNDDMYTVLDEIIQTRKRVMGSLRVRLVEDLQSLDEEIRHLPARDEMRDALEEMIEIIRDRLVALAAAAPAPSSGA</sequence>